<sequence length="114" mass="13170">MKRHSVPCSVIPYNAKRKEKMDDVNRGVRTSRTDVYRQCTAKNPKWINTAHAMWATESRGVSQKARERNPWISGFELEERINSVPKSRGHLSKEKVCVVPCHRIHFCNNAPLLV</sequence>
<proteinExistence type="predicted"/>
<name>A0A7S4T9Z7_9STRA</name>
<protein>
    <submittedName>
        <fullName evidence="1">Uncharacterized protein</fullName>
    </submittedName>
</protein>
<evidence type="ECO:0000313" key="1">
    <source>
        <dbReference type="EMBL" id="CAE4670289.1"/>
    </source>
</evidence>
<gene>
    <name evidence="1" type="ORF">DBRI00130_LOCUS44691</name>
</gene>
<accession>A0A7S4T9Z7</accession>
<organism evidence="1">
    <name type="scientific">Ditylum brightwellii</name>
    <dbReference type="NCBI Taxonomy" id="49249"/>
    <lineage>
        <taxon>Eukaryota</taxon>
        <taxon>Sar</taxon>
        <taxon>Stramenopiles</taxon>
        <taxon>Ochrophyta</taxon>
        <taxon>Bacillariophyta</taxon>
        <taxon>Mediophyceae</taxon>
        <taxon>Lithodesmiophycidae</taxon>
        <taxon>Lithodesmiales</taxon>
        <taxon>Lithodesmiaceae</taxon>
        <taxon>Ditylum</taxon>
    </lineage>
</organism>
<dbReference type="AlphaFoldDB" id="A0A7S4T9Z7"/>
<reference evidence="1" key="1">
    <citation type="submission" date="2021-01" db="EMBL/GenBank/DDBJ databases">
        <authorList>
            <person name="Corre E."/>
            <person name="Pelletier E."/>
            <person name="Niang G."/>
            <person name="Scheremetjew M."/>
            <person name="Finn R."/>
            <person name="Kale V."/>
            <person name="Holt S."/>
            <person name="Cochrane G."/>
            <person name="Meng A."/>
            <person name="Brown T."/>
            <person name="Cohen L."/>
        </authorList>
    </citation>
    <scope>NUCLEOTIDE SEQUENCE</scope>
    <source>
        <strain evidence="1">GSO104</strain>
    </source>
</reference>
<dbReference type="EMBL" id="HBNS01061949">
    <property type="protein sequence ID" value="CAE4670289.1"/>
    <property type="molecule type" value="Transcribed_RNA"/>
</dbReference>